<gene>
    <name evidence="5" type="ORF">S03H2_49977</name>
</gene>
<keyword evidence="2" id="KW-0489">Methyltransferase</keyword>
<feature type="domain" description="Pterin-binding" evidence="4">
    <location>
        <begin position="1"/>
        <end position="232"/>
    </location>
</feature>
<evidence type="ECO:0000256" key="1">
    <source>
        <dbReference type="ARBA" id="ARBA00010398"/>
    </source>
</evidence>
<dbReference type="InterPro" id="IPR011005">
    <property type="entry name" value="Dihydropteroate_synth-like_sf"/>
</dbReference>
<dbReference type="PROSITE" id="PS50972">
    <property type="entry name" value="PTERIN_BINDING"/>
    <property type="match status" value="1"/>
</dbReference>
<dbReference type="Pfam" id="PF00809">
    <property type="entry name" value="Pterin_bind"/>
    <property type="match status" value="1"/>
</dbReference>
<dbReference type="PANTHER" id="PTHR45833">
    <property type="entry name" value="METHIONINE SYNTHASE"/>
    <property type="match status" value="1"/>
</dbReference>
<comment type="similarity">
    <text evidence="1">Belongs to the vitamin-B12 dependent methionine synthase family.</text>
</comment>
<organism evidence="5">
    <name type="scientific">marine sediment metagenome</name>
    <dbReference type="NCBI Taxonomy" id="412755"/>
    <lineage>
        <taxon>unclassified sequences</taxon>
        <taxon>metagenomes</taxon>
        <taxon>ecological metagenomes</taxon>
    </lineage>
</organism>
<dbReference type="InterPro" id="IPR000489">
    <property type="entry name" value="Pterin-binding_dom"/>
</dbReference>
<dbReference type="InterPro" id="IPR050554">
    <property type="entry name" value="Met_Synthase/Corrinoid"/>
</dbReference>
<evidence type="ECO:0000256" key="2">
    <source>
        <dbReference type="ARBA" id="ARBA00022603"/>
    </source>
</evidence>
<dbReference type="GO" id="GO:0008705">
    <property type="term" value="F:methionine synthase activity"/>
    <property type="evidence" value="ECO:0007669"/>
    <property type="project" value="TreeGrafter"/>
</dbReference>
<sequence>GPALKERNAKPIQELTKAETEAGVDYLDLNIGPARKAGDELMAWLVETVQEVTNLPLSLDTTNTVAMEAGLKVFKGKALINSIAPARFEEELPLVKKYNADMIGLLWGIEGMPRDANERALIAVDLVYKANEMGIPNEDIWIDPIASPVSVEINQVKACVEFMSMLGEMAPGCKSTVGLSNISNGTPTHLRPYLNRTYLIMLMRYGLYSAIVDAFDPELMKIARGEMPETVALVHRVMDGDKPDLSSLSEEEVKYIKTVRVLT</sequence>
<evidence type="ECO:0000259" key="4">
    <source>
        <dbReference type="PROSITE" id="PS50972"/>
    </source>
</evidence>
<dbReference type="GO" id="GO:0005829">
    <property type="term" value="C:cytosol"/>
    <property type="evidence" value="ECO:0007669"/>
    <property type="project" value="TreeGrafter"/>
</dbReference>
<dbReference type="SUPFAM" id="SSF51717">
    <property type="entry name" value="Dihydropteroate synthetase-like"/>
    <property type="match status" value="1"/>
</dbReference>
<keyword evidence="3" id="KW-0808">Transferase</keyword>
<feature type="non-terminal residue" evidence="5">
    <location>
        <position position="263"/>
    </location>
</feature>
<dbReference type="AlphaFoldDB" id="X1IY90"/>
<dbReference type="GO" id="GO:0042558">
    <property type="term" value="P:pteridine-containing compound metabolic process"/>
    <property type="evidence" value="ECO:0007669"/>
    <property type="project" value="InterPro"/>
</dbReference>
<evidence type="ECO:0000256" key="3">
    <source>
        <dbReference type="ARBA" id="ARBA00022679"/>
    </source>
</evidence>
<dbReference type="EMBL" id="BARU01031614">
    <property type="protein sequence ID" value="GAH62493.1"/>
    <property type="molecule type" value="Genomic_DNA"/>
</dbReference>
<comment type="caution">
    <text evidence="5">The sequence shown here is derived from an EMBL/GenBank/DDBJ whole genome shotgun (WGS) entry which is preliminary data.</text>
</comment>
<reference evidence="5" key="1">
    <citation type="journal article" date="2014" name="Front. Microbiol.">
        <title>High frequency of phylogenetically diverse reductive dehalogenase-homologous genes in deep subseafloor sedimentary metagenomes.</title>
        <authorList>
            <person name="Kawai M."/>
            <person name="Futagami T."/>
            <person name="Toyoda A."/>
            <person name="Takaki Y."/>
            <person name="Nishi S."/>
            <person name="Hori S."/>
            <person name="Arai W."/>
            <person name="Tsubouchi T."/>
            <person name="Morono Y."/>
            <person name="Uchiyama I."/>
            <person name="Ito T."/>
            <person name="Fujiyama A."/>
            <person name="Inagaki F."/>
            <person name="Takami H."/>
        </authorList>
    </citation>
    <scope>NUCLEOTIDE SEQUENCE</scope>
    <source>
        <strain evidence="5">Expedition CK06-06</strain>
    </source>
</reference>
<protein>
    <recommendedName>
        <fullName evidence="4">Pterin-binding domain-containing protein</fullName>
    </recommendedName>
</protein>
<feature type="non-terminal residue" evidence="5">
    <location>
        <position position="1"/>
    </location>
</feature>
<dbReference type="Gene3D" id="3.20.20.20">
    <property type="entry name" value="Dihydropteroate synthase-like"/>
    <property type="match status" value="1"/>
</dbReference>
<evidence type="ECO:0000313" key="5">
    <source>
        <dbReference type="EMBL" id="GAH62493.1"/>
    </source>
</evidence>
<accession>X1IY90</accession>
<proteinExistence type="inferred from homology"/>
<name>X1IY90_9ZZZZ</name>
<dbReference type="GO" id="GO:0032259">
    <property type="term" value="P:methylation"/>
    <property type="evidence" value="ECO:0007669"/>
    <property type="project" value="UniProtKB-KW"/>
</dbReference>